<feature type="transmembrane region" description="Helical" evidence="1">
    <location>
        <begin position="71"/>
        <end position="91"/>
    </location>
</feature>
<organism evidence="2 3">
    <name type="scientific">Candidatus Viridilinea mediisalina</name>
    <dbReference type="NCBI Taxonomy" id="2024553"/>
    <lineage>
        <taxon>Bacteria</taxon>
        <taxon>Bacillati</taxon>
        <taxon>Chloroflexota</taxon>
        <taxon>Chloroflexia</taxon>
        <taxon>Chloroflexales</taxon>
        <taxon>Chloroflexineae</taxon>
        <taxon>Oscillochloridaceae</taxon>
        <taxon>Candidatus Viridilinea</taxon>
    </lineage>
</organism>
<reference evidence="3" key="1">
    <citation type="submission" date="2017-08" db="EMBL/GenBank/DDBJ databases">
        <authorList>
            <person name="Grouzdev D.S."/>
            <person name="Gaisin V.A."/>
            <person name="Rysina M.S."/>
            <person name="Gorlenko V.M."/>
        </authorList>
    </citation>
    <scope>NUCLEOTIDE SEQUENCE [LARGE SCALE GENOMIC DNA]</scope>
    <source>
        <strain evidence="3">Kir15-3F</strain>
    </source>
</reference>
<keyword evidence="1" id="KW-0812">Transmembrane</keyword>
<accession>A0A2A6RIL7</accession>
<protein>
    <submittedName>
        <fullName evidence="2">Uncharacterized protein</fullName>
    </submittedName>
</protein>
<comment type="caution">
    <text evidence="2">The sequence shown here is derived from an EMBL/GenBank/DDBJ whole genome shotgun (WGS) entry which is preliminary data.</text>
</comment>
<sequence>MERIALLHSRLPITTTGLLIVLLLWGVIEVARGRAGPSFMAMLWVAQLLIMAQFVIGVLLLVGNIRRFDLALHIFYALVTVSFLPAALTYFREREGRRAVLHLLGCCLVLLILVLRSVATI</sequence>
<feature type="transmembrane region" description="Helical" evidence="1">
    <location>
        <begin position="43"/>
        <end position="65"/>
    </location>
</feature>
<keyword evidence="3" id="KW-1185">Reference proteome</keyword>
<feature type="transmembrane region" description="Helical" evidence="1">
    <location>
        <begin position="100"/>
        <end position="119"/>
    </location>
</feature>
<evidence type="ECO:0000313" key="2">
    <source>
        <dbReference type="EMBL" id="PDW02729.1"/>
    </source>
</evidence>
<feature type="transmembrane region" description="Helical" evidence="1">
    <location>
        <begin position="12"/>
        <end position="31"/>
    </location>
</feature>
<evidence type="ECO:0000313" key="3">
    <source>
        <dbReference type="Proteomes" id="UP000220527"/>
    </source>
</evidence>
<proteinExistence type="predicted"/>
<keyword evidence="1" id="KW-1133">Transmembrane helix</keyword>
<evidence type="ECO:0000256" key="1">
    <source>
        <dbReference type="SAM" id="Phobius"/>
    </source>
</evidence>
<dbReference type="RefSeq" id="WP_097644444.1">
    <property type="nucleotide sequence ID" value="NZ_NQWI01000054.1"/>
</dbReference>
<dbReference type="Proteomes" id="UP000220527">
    <property type="component" value="Unassembled WGS sequence"/>
</dbReference>
<keyword evidence="1" id="KW-0472">Membrane</keyword>
<dbReference type="AlphaFoldDB" id="A0A2A6RIL7"/>
<name>A0A2A6RIL7_9CHLR</name>
<dbReference type="EMBL" id="NQWI01000054">
    <property type="protein sequence ID" value="PDW02729.1"/>
    <property type="molecule type" value="Genomic_DNA"/>
</dbReference>
<gene>
    <name evidence="2" type="ORF">CJ255_12540</name>
</gene>